<dbReference type="SUPFAM" id="SSF51905">
    <property type="entry name" value="FAD/NAD(P)-binding domain"/>
    <property type="match status" value="1"/>
</dbReference>
<evidence type="ECO:0000256" key="1">
    <source>
        <dbReference type="ARBA" id="ARBA00001974"/>
    </source>
</evidence>
<dbReference type="Proteomes" id="UP001165283">
    <property type="component" value="Unassembled WGS sequence"/>
</dbReference>
<dbReference type="PRINTS" id="PR00420">
    <property type="entry name" value="RNGMNOXGNASE"/>
</dbReference>
<dbReference type="GO" id="GO:0004497">
    <property type="term" value="F:monooxygenase activity"/>
    <property type="evidence" value="ECO:0007669"/>
    <property type="project" value="UniProtKB-KW"/>
</dbReference>
<name>A0ABT0ZUN7_9PSEU</name>
<dbReference type="InterPro" id="IPR002938">
    <property type="entry name" value="FAD-bd"/>
</dbReference>
<protein>
    <submittedName>
        <fullName evidence="5">FAD-dependent monooxygenase</fullName>
    </submittedName>
</protein>
<dbReference type="Gene3D" id="3.30.70.2450">
    <property type="match status" value="1"/>
</dbReference>
<dbReference type="Gene3D" id="3.40.30.120">
    <property type="match status" value="1"/>
</dbReference>
<proteinExistence type="predicted"/>
<keyword evidence="5" id="KW-0560">Oxidoreductase</keyword>
<keyword evidence="5" id="KW-0503">Monooxygenase</keyword>
<dbReference type="InterPro" id="IPR036188">
    <property type="entry name" value="FAD/NAD-bd_sf"/>
</dbReference>
<gene>
    <name evidence="5" type="ORF">KDL28_05130</name>
</gene>
<evidence type="ECO:0000313" key="5">
    <source>
        <dbReference type="EMBL" id="MCO1654433.1"/>
    </source>
</evidence>
<dbReference type="Gene3D" id="3.50.50.60">
    <property type="entry name" value="FAD/NAD(P)-binding domain"/>
    <property type="match status" value="1"/>
</dbReference>
<evidence type="ECO:0000256" key="3">
    <source>
        <dbReference type="ARBA" id="ARBA00022827"/>
    </source>
</evidence>
<keyword evidence="6" id="KW-1185">Reference proteome</keyword>
<evidence type="ECO:0000313" key="6">
    <source>
        <dbReference type="Proteomes" id="UP001165283"/>
    </source>
</evidence>
<dbReference type="Pfam" id="PF21274">
    <property type="entry name" value="Rng_hyd_C"/>
    <property type="match status" value="1"/>
</dbReference>
<comment type="cofactor">
    <cofactor evidence="1">
        <name>FAD</name>
        <dbReference type="ChEBI" id="CHEBI:57692"/>
    </cofactor>
</comment>
<reference evidence="5" key="1">
    <citation type="submission" date="2021-04" db="EMBL/GenBank/DDBJ databases">
        <title>Pseudonocardia sp. nov., isolated from sandy soil of mangrove forest.</title>
        <authorList>
            <person name="Zan Z."/>
            <person name="Huang R."/>
            <person name="Liu W."/>
        </authorList>
    </citation>
    <scope>NUCLEOTIDE SEQUENCE</scope>
    <source>
        <strain evidence="5">S2-4</strain>
    </source>
</reference>
<comment type="caution">
    <text evidence="5">The sequence shown here is derived from an EMBL/GenBank/DDBJ whole genome shotgun (WGS) entry which is preliminary data.</text>
</comment>
<feature type="domain" description="FAD-binding" evidence="4">
    <location>
        <begin position="2"/>
        <end position="330"/>
    </location>
</feature>
<keyword evidence="2" id="KW-0285">Flavoprotein</keyword>
<accession>A0ABT0ZUN7</accession>
<dbReference type="PANTHER" id="PTHR43004:SF19">
    <property type="entry name" value="BINDING MONOOXYGENASE, PUTATIVE (JCVI)-RELATED"/>
    <property type="match status" value="1"/>
</dbReference>
<dbReference type="Pfam" id="PF01494">
    <property type="entry name" value="FAD_binding_3"/>
    <property type="match status" value="1"/>
</dbReference>
<sequence>MAEVVVVGAGPTGLLVAGDLAARGVAVSVLEARPGPSELARAFVLHARTLEVLDARGMADALVERGARTGELRLPGRSTIVLDDLASRFPYMLLLPQAETERALAERASACGADIRYGAPVSTVRAEGDVVETAIEGGPTVRSQYVVGADGVGSVVRRSVGASFPGRTVIDSVMLADVRLSGEAPHSPVMNAVEEGFAFLSPLGDGWHRVVAWRRGERRSDDEPVDMEEVRTLTRAALGTDYGMHASRWTSRFHSAERQVPRYRHGAVFLAGDAAHVHSPVLGQGLNTGIQDAANLGWKLAAAVRGRAAPGVLDSYHDERHPVGRQVLRSSGAVLRMALVRSPVLRGLRDLSTTAMRLAPIRRSANAMISGIGVRYPRPPHAHRSVGARAADCRLRPGPGRPTRLYEALRTGRFVLVTDGAVPPGLPDDVEVAAPAGASPVPAVLVRPDGYLAWAGAAADPGATRALATWIRS</sequence>
<evidence type="ECO:0000256" key="2">
    <source>
        <dbReference type="ARBA" id="ARBA00022630"/>
    </source>
</evidence>
<organism evidence="5 6">
    <name type="scientific">Pseudonocardia humida</name>
    <dbReference type="NCBI Taxonomy" id="2800819"/>
    <lineage>
        <taxon>Bacteria</taxon>
        <taxon>Bacillati</taxon>
        <taxon>Actinomycetota</taxon>
        <taxon>Actinomycetes</taxon>
        <taxon>Pseudonocardiales</taxon>
        <taxon>Pseudonocardiaceae</taxon>
        <taxon>Pseudonocardia</taxon>
    </lineage>
</organism>
<evidence type="ECO:0000259" key="4">
    <source>
        <dbReference type="Pfam" id="PF01494"/>
    </source>
</evidence>
<dbReference type="InterPro" id="IPR050641">
    <property type="entry name" value="RIFMO-like"/>
</dbReference>
<dbReference type="EMBL" id="JAGSOV010000011">
    <property type="protein sequence ID" value="MCO1654433.1"/>
    <property type="molecule type" value="Genomic_DNA"/>
</dbReference>
<keyword evidence="3" id="KW-0274">FAD</keyword>
<dbReference type="RefSeq" id="WP_252436049.1">
    <property type="nucleotide sequence ID" value="NZ_JAGSOV010000011.1"/>
</dbReference>
<dbReference type="PANTHER" id="PTHR43004">
    <property type="entry name" value="TRK SYSTEM POTASSIUM UPTAKE PROTEIN"/>
    <property type="match status" value="1"/>
</dbReference>